<feature type="transmembrane region" description="Helical" evidence="1">
    <location>
        <begin position="12"/>
        <end position="31"/>
    </location>
</feature>
<reference evidence="2" key="1">
    <citation type="submission" date="2018-05" db="EMBL/GenBank/DDBJ databases">
        <authorList>
            <person name="Lanie J.A."/>
            <person name="Ng W.-L."/>
            <person name="Kazmierczak K.M."/>
            <person name="Andrzejewski T.M."/>
            <person name="Davidsen T.M."/>
            <person name="Wayne K.J."/>
            <person name="Tettelin H."/>
            <person name="Glass J.I."/>
            <person name="Rusch D."/>
            <person name="Podicherti R."/>
            <person name="Tsui H.-C.T."/>
            <person name="Winkler M.E."/>
        </authorList>
    </citation>
    <scope>NUCLEOTIDE SEQUENCE</scope>
</reference>
<evidence type="ECO:0000313" key="2">
    <source>
        <dbReference type="EMBL" id="SVE05890.1"/>
    </source>
</evidence>
<sequence>MTWIQSLEYKANTIVGTFAIFSGLAIEFLIWKQVFQTQGISEIRGFTFNGLMAYIFLCMIVGQLKSSWATSIEMIDSIRTGELNKYLIR</sequence>
<gene>
    <name evidence="2" type="ORF">METZ01_LOCUS458744</name>
</gene>
<keyword evidence="1" id="KW-0812">Transmembrane</keyword>
<name>A0A383AE64_9ZZZZ</name>
<keyword evidence="1" id="KW-0472">Membrane</keyword>
<protein>
    <submittedName>
        <fullName evidence="2">Uncharacterized protein</fullName>
    </submittedName>
</protein>
<proteinExistence type="predicted"/>
<dbReference type="AlphaFoldDB" id="A0A383AE64"/>
<accession>A0A383AE64</accession>
<evidence type="ECO:0000256" key="1">
    <source>
        <dbReference type="SAM" id="Phobius"/>
    </source>
</evidence>
<organism evidence="2">
    <name type="scientific">marine metagenome</name>
    <dbReference type="NCBI Taxonomy" id="408172"/>
    <lineage>
        <taxon>unclassified sequences</taxon>
        <taxon>metagenomes</taxon>
        <taxon>ecological metagenomes</taxon>
    </lineage>
</organism>
<dbReference type="PANTHER" id="PTHR36832">
    <property type="entry name" value="SLR1174 PROTEIN-RELATED"/>
    <property type="match status" value="1"/>
</dbReference>
<keyword evidence="1" id="KW-1133">Transmembrane helix</keyword>
<dbReference type="PANTHER" id="PTHR36832:SF1">
    <property type="entry name" value="SLR1174 PROTEIN"/>
    <property type="match status" value="1"/>
</dbReference>
<dbReference type="EMBL" id="UINC01191309">
    <property type="protein sequence ID" value="SVE05890.1"/>
    <property type="molecule type" value="Genomic_DNA"/>
</dbReference>
<feature type="non-terminal residue" evidence="2">
    <location>
        <position position="89"/>
    </location>
</feature>
<feature type="transmembrane region" description="Helical" evidence="1">
    <location>
        <begin position="43"/>
        <end position="64"/>
    </location>
</feature>